<dbReference type="AlphaFoldDB" id="A0A4Z0F8R4"/>
<proteinExistence type="predicted"/>
<name>A0A4Z0F8R4_9GAMM</name>
<keyword evidence="2" id="KW-1185">Reference proteome</keyword>
<accession>A0A4Z0F8R4</accession>
<organism evidence="1 2">
    <name type="scientific">Candidatus Macondimonas diazotrophica</name>
    <dbReference type="NCBI Taxonomy" id="2305248"/>
    <lineage>
        <taxon>Bacteria</taxon>
        <taxon>Pseudomonadati</taxon>
        <taxon>Pseudomonadota</taxon>
        <taxon>Gammaproteobacteria</taxon>
        <taxon>Chromatiales</taxon>
        <taxon>Ectothiorhodospiraceae</taxon>
        <taxon>Candidatus Macondimonas</taxon>
    </lineage>
</organism>
<evidence type="ECO:0000313" key="2">
    <source>
        <dbReference type="Proteomes" id="UP000297890"/>
    </source>
</evidence>
<reference evidence="1 2" key="1">
    <citation type="journal article" date="2019" name="ISME J.">
        <title>Candidatus Macondimonas diazotrophica, a novel gammaproteobacterial genus dominating crude-oil-contaminated coastal sediments.</title>
        <authorList>
            <person name="Karthikeyan S."/>
            <person name="Konstantinidis K."/>
        </authorList>
    </citation>
    <scope>NUCLEOTIDE SEQUENCE [LARGE SCALE GENOMIC DNA]</scope>
    <source>
        <strain evidence="1 2">KTK01</strain>
    </source>
</reference>
<gene>
    <name evidence="1" type="ORF">E4680_11425</name>
</gene>
<evidence type="ECO:0000313" key="1">
    <source>
        <dbReference type="EMBL" id="TFZ81673.1"/>
    </source>
</evidence>
<dbReference type="RefSeq" id="WP_135282550.1">
    <property type="nucleotide sequence ID" value="NZ_SRIO01000017.1"/>
</dbReference>
<comment type="caution">
    <text evidence="1">The sequence shown here is derived from an EMBL/GenBank/DDBJ whole genome shotgun (WGS) entry which is preliminary data.</text>
</comment>
<dbReference type="EMBL" id="SRIO01000017">
    <property type="protein sequence ID" value="TFZ81673.1"/>
    <property type="molecule type" value="Genomic_DNA"/>
</dbReference>
<protein>
    <submittedName>
        <fullName evidence="1">Uncharacterized protein</fullName>
    </submittedName>
</protein>
<sequence>MKDATIQALHSIQKLLLEATVAYCTISNPLGSTEHNQEVEKLLAKFKEDLRAVEHKFLQGRRTEKATGRPESW</sequence>
<dbReference type="Proteomes" id="UP000297890">
    <property type="component" value="Unassembled WGS sequence"/>
</dbReference>